<dbReference type="RefSeq" id="WP_157096682.1">
    <property type="nucleotide sequence ID" value="NZ_CP016591.1"/>
</dbReference>
<keyword evidence="1" id="KW-1133">Transmembrane helix</keyword>
<dbReference type="EMBL" id="CP016591">
    <property type="protein sequence ID" value="ANY19989.1"/>
    <property type="molecule type" value="Genomic_DNA"/>
</dbReference>
<feature type="transmembrane region" description="Helical" evidence="1">
    <location>
        <begin position="124"/>
        <end position="145"/>
    </location>
</feature>
<dbReference type="STRING" id="692370.A6F68_01473"/>
<dbReference type="AlphaFoldDB" id="A0A1B2ACW0"/>
<evidence type="ECO:0000313" key="2">
    <source>
        <dbReference type="EMBL" id="ANY19989.1"/>
    </source>
</evidence>
<reference evidence="2 3" key="1">
    <citation type="submission" date="2016-07" db="EMBL/GenBank/DDBJ databases">
        <title>Complete genome sequence of Altererythrobacter dongtanensis KCTC 22672, a type strain with esterase isolated from tidal flat.</title>
        <authorList>
            <person name="Cheng H."/>
            <person name="Wu Y.-H."/>
            <person name="Zhou P."/>
            <person name="Huo Y.-Y."/>
            <person name="Wang C.-S."/>
            <person name="Xu X.-W."/>
        </authorList>
    </citation>
    <scope>NUCLEOTIDE SEQUENCE [LARGE SCALE GENOMIC DNA]</scope>
    <source>
        <strain evidence="2 3">KCTC 22672</strain>
    </source>
</reference>
<feature type="transmembrane region" description="Helical" evidence="1">
    <location>
        <begin position="57"/>
        <end position="76"/>
    </location>
</feature>
<dbReference type="Proteomes" id="UP000092932">
    <property type="component" value="Chromosome"/>
</dbReference>
<feature type="transmembrane region" description="Helical" evidence="1">
    <location>
        <begin position="166"/>
        <end position="185"/>
    </location>
</feature>
<proteinExistence type="predicted"/>
<organism evidence="2 3">
    <name type="scientific">Tsuneonella dongtanensis</name>
    <dbReference type="NCBI Taxonomy" id="692370"/>
    <lineage>
        <taxon>Bacteria</taxon>
        <taxon>Pseudomonadati</taxon>
        <taxon>Pseudomonadota</taxon>
        <taxon>Alphaproteobacteria</taxon>
        <taxon>Sphingomonadales</taxon>
        <taxon>Erythrobacteraceae</taxon>
        <taxon>Tsuneonella</taxon>
    </lineage>
</organism>
<evidence type="ECO:0000256" key="1">
    <source>
        <dbReference type="SAM" id="Phobius"/>
    </source>
</evidence>
<name>A0A1B2ACW0_9SPHN</name>
<dbReference type="KEGG" id="ado:A6F68_01473"/>
<keyword evidence="3" id="KW-1185">Reference proteome</keyword>
<feature type="transmembrane region" description="Helical" evidence="1">
    <location>
        <begin position="97"/>
        <end position="118"/>
    </location>
</feature>
<keyword evidence="1" id="KW-0812">Transmembrane</keyword>
<sequence>MQMVDNAPKPFWSGWVKFAGLALAGGVTGFVLARTVGQSFEAGGALSHIAGSEPALLVAAMYILMGVFVGLGTLSPRIGAAVLNVEDADEVREQAPVLLPSAIGCVLIGLSLVALALGGPAGPLSPTMAVGIGAVSLAIATVVTVKTNRRADELMRALFRETGAASFYLIFITLGGWAAAAQIGLVPAPSAIAVLTLLWAMPLVASFWVIGRRGMLKPRG</sequence>
<accession>A0A1B2ACW0</accession>
<keyword evidence="1" id="KW-0472">Membrane</keyword>
<feature type="transmembrane region" description="Helical" evidence="1">
    <location>
        <begin position="191"/>
        <end position="210"/>
    </location>
</feature>
<gene>
    <name evidence="2" type="ORF">A6F68_01473</name>
</gene>
<protein>
    <submittedName>
        <fullName evidence="2">Uncharacterized protein</fullName>
    </submittedName>
</protein>
<dbReference type="OrthoDB" id="7424348at2"/>
<evidence type="ECO:0000313" key="3">
    <source>
        <dbReference type="Proteomes" id="UP000092932"/>
    </source>
</evidence>